<comment type="caution">
    <text evidence="2">The sequence shown here is derived from an EMBL/GenBank/DDBJ whole genome shotgun (WGS) entry which is preliminary data.</text>
</comment>
<protein>
    <submittedName>
        <fullName evidence="2">Uncharacterized protein</fullName>
    </submittedName>
</protein>
<keyword evidence="3" id="KW-1185">Reference proteome</keyword>
<evidence type="ECO:0000313" key="3">
    <source>
        <dbReference type="Proteomes" id="UP001501842"/>
    </source>
</evidence>
<proteinExistence type="predicted"/>
<name>A0ABN3U763_9ACTN</name>
<feature type="chain" id="PRO_5046730619" evidence="1">
    <location>
        <begin position="28"/>
        <end position="246"/>
    </location>
</feature>
<reference evidence="2 3" key="1">
    <citation type="journal article" date="2019" name="Int. J. Syst. Evol. Microbiol.">
        <title>The Global Catalogue of Microorganisms (GCM) 10K type strain sequencing project: providing services to taxonomists for standard genome sequencing and annotation.</title>
        <authorList>
            <consortium name="The Broad Institute Genomics Platform"/>
            <consortium name="The Broad Institute Genome Sequencing Center for Infectious Disease"/>
            <person name="Wu L."/>
            <person name="Ma J."/>
        </authorList>
    </citation>
    <scope>NUCLEOTIDE SEQUENCE [LARGE SCALE GENOMIC DNA]</scope>
    <source>
        <strain evidence="2 3">JCM 8201</strain>
    </source>
</reference>
<gene>
    <name evidence="2" type="ORF">GCM10010439_24030</name>
</gene>
<sequence length="246" mass="26456">MRLYLRPVFTLSTGLLLVLGLASPAQAAPKASFKLDRYRVSQNSKVKVSWKASGKPKRGSVLLQRTVGTAAKYTTVRTLSGNSGTVTVKAPVRGKYRYRILVRDRGKRTKATAVHTLYSYADVTLSQITGRSTQTVDVGGVLFRYVYSHGSGTDTELRMDSTSCRSGTIFLAKNGDAGNTATASVIQELADLQEFGVESGNVEAHPFTLAGRGAVQIDLTDASDRTRPQGAYLNATFSCYTADGKA</sequence>
<accession>A0ABN3U763</accession>
<evidence type="ECO:0000313" key="2">
    <source>
        <dbReference type="EMBL" id="GAA2725007.1"/>
    </source>
</evidence>
<feature type="signal peptide" evidence="1">
    <location>
        <begin position="1"/>
        <end position="27"/>
    </location>
</feature>
<keyword evidence="1" id="KW-0732">Signal</keyword>
<organism evidence="2 3">
    <name type="scientific">Actinocorallia aurantiaca</name>
    <dbReference type="NCBI Taxonomy" id="46204"/>
    <lineage>
        <taxon>Bacteria</taxon>
        <taxon>Bacillati</taxon>
        <taxon>Actinomycetota</taxon>
        <taxon>Actinomycetes</taxon>
        <taxon>Streptosporangiales</taxon>
        <taxon>Thermomonosporaceae</taxon>
        <taxon>Actinocorallia</taxon>
    </lineage>
</organism>
<dbReference type="EMBL" id="BAAATZ010000007">
    <property type="protein sequence ID" value="GAA2725007.1"/>
    <property type="molecule type" value="Genomic_DNA"/>
</dbReference>
<dbReference type="Proteomes" id="UP001501842">
    <property type="component" value="Unassembled WGS sequence"/>
</dbReference>
<dbReference type="RefSeq" id="WP_344450389.1">
    <property type="nucleotide sequence ID" value="NZ_BAAATZ010000007.1"/>
</dbReference>
<evidence type="ECO:0000256" key="1">
    <source>
        <dbReference type="SAM" id="SignalP"/>
    </source>
</evidence>